<comment type="caution">
    <text evidence="9">The sequence shown here is derived from an EMBL/GenBank/DDBJ whole genome shotgun (WGS) entry which is preliminary data.</text>
</comment>
<dbReference type="EMBL" id="CAJEWN010000001">
    <property type="protein sequence ID" value="CAD2123076.1"/>
    <property type="molecule type" value="Genomic_DNA"/>
</dbReference>
<gene>
    <name evidence="9" type="ORF">MENT_LOCUS413</name>
</gene>
<organism evidence="9 10">
    <name type="scientific">Meloidogyne enterolobii</name>
    <name type="common">Root-knot nematode worm</name>
    <name type="synonym">Meloidogyne mayaguensis</name>
    <dbReference type="NCBI Taxonomy" id="390850"/>
    <lineage>
        <taxon>Eukaryota</taxon>
        <taxon>Metazoa</taxon>
        <taxon>Ecdysozoa</taxon>
        <taxon>Nematoda</taxon>
        <taxon>Chromadorea</taxon>
        <taxon>Rhabditida</taxon>
        <taxon>Tylenchina</taxon>
        <taxon>Tylenchomorpha</taxon>
        <taxon>Tylenchoidea</taxon>
        <taxon>Meloidogynidae</taxon>
        <taxon>Meloidogyninae</taxon>
        <taxon>Meloidogyne</taxon>
    </lineage>
</organism>
<dbReference type="InterPro" id="IPR046950">
    <property type="entry name" value="DNA-dir_Rpol_C_phage-type"/>
</dbReference>
<keyword evidence="4" id="KW-0808">Transferase</keyword>
<accession>A0A6V7TI60</accession>
<keyword evidence="5" id="KW-0548">Nucleotidyltransferase</keyword>
<dbReference type="Gene3D" id="3.30.70.370">
    <property type="match status" value="1"/>
</dbReference>
<sequence length="171" mass="19673">MIWFKSCAGQVLKLRQPLEWVTPLGLPVVQPYVTVEQVDDALAFLPIRHKQMNAFPPNFVHSLDSTHMMLTSLYCRKLGITFAAIHDCYWTHACDVDKMNKICREQFIALHKQPIIQKLSQSFNSTYLTDSIREKMPEKLVADISNVFDSSSLKLGELDINEVLKSTYFFC</sequence>
<dbReference type="PANTHER" id="PTHR10102:SF0">
    <property type="entry name" value="DNA-DIRECTED RNA POLYMERASE, MITOCHONDRIAL"/>
    <property type="match status" value="1"/>
</dbReference>
<keyword evidence="6" id="KW-0804">Transcription</keyword>
<feature type="domain" description="DNA-directed RNA polymerase C-terminal" evidence="8">
    <location>
        <begin position="12"/>
        <end position="138"/>
    </location>
</feature>
<dbReference type="AlphaFoldDB" id="A0A6V7TI60"/>
<evidence type="ECO:0000313" key="10">
    <source>
        <dbReference type="Proteomes" id="UP000580250"/>
    </source>
</evidence>
<evidence type="ECO:0000256" key="6">
    <source>
        <dbReference type="ARBA" id="ARBA00023163"/>
    </source>
</evidence>
<evidence type="ECO:0000313" key="9">
    <source>
        <dbReference type="EMBL" id="CAD2123076.1"/>
    </source>
</evidence>
<dbReference type="OrthoDB" id="276422at2759"/>
<keyword evidence="3" id="KW-0240">DNA-directed RNA polymerase</keyword>
<evidence type="ECO:0000256" key="7">
    <source>
        <dbReference type="ARBA" id="ARBA00048552"/>
    </source>
</evidence>
<dbReference type="GO" id="GO:0001018">
    <property type="term" value="F:mitochondrial promoter sequence-specific DNA binding"/>
    <property type="evidence" value="ECO:0007669"/>
    <property type="project" value="TreeGrafter"/>
</dbReference>
<comment type="similarity">
    <text evidence="1">Belongs to the phage and mitochondrial RNA polymerase family.</text>
</comment>
<dbReference type="GO" id="GO:0003899">
    <property type="term" value="F:DNA-directed RNA polymerase activity"/>
    <property type="evidence" value="ECO:0007669"/>
    <property type="project" value="UniProtKB-EC"/>
</dbReference>
<evidence type="ECO:0000256" key="4">
    <source>
        <dbReference type="ARBA" id="ARBA00022679"/>
    </source>
</evidence>
<dbReference type="Proteomes" id="UP000580250">
    <property type="component" value="Unassembled WGS sequence"/>
</dbReference>
<dbReference type="InterPro" id="IPR043502">
    <property type="entry name" value="DNA/RNA_pol_sf"/>
</dbReference>
<dbReference type="PANTHER" id="PTHR10102">
    <property type="entry name" value="DNA-DIRECTED RNA POLYMERASE, MITOCHONDRIAL"/>
    <property type="match status" value="1"/>
</dbReference>
<evidence type="ECO:0000256" key="3">
    <source>
        <dbReference type="ARBA" id="ARBA00022478"/>
    </source>
</evidence>
<proteinExistence type="inferred from homology"/>
<dbReference type="Pfam" id="PF00940">
    <property type="entry name" value="RNA_pol"/>
    <property type="match status" value="1"/>
</dbReference>
<evidence type="ECO:0000256" key="5">
    <source>
        <dbReference type="ARBA" id="ARBA00022695"/>
    </source>
</evidence>
<evidence type="ECO:0000256" key="2">
    <source>
        <dbReference type="ARBA" id="ARBA00012418"/>
    </source>
</evidence>
<dbReference type="InterPro" id="IPR002092">
    <property type="entry name" value="DNA-dir_Rpol_phage-type"/>
</dbReference>
<dbReference type="SUPFAM" id="SSF56672">
    <property type="entry name" value="DNA/RNA polymerases"/>
    <property type="match status" value="1"/>
</dbReference>
<reference evidence="9 10" key="1">
    <citation type="submission" date="2020-08" db="EMBL/GenBank/DDBJ databases">
        <authorList>
            <person name="Koutsovoulos G."/>
            <person name="Danchin GJ E."/>
        </authorList>
    </citation>
    <scope>NUCLEOTIDE SEQUENCE [LARGE SCALE GENOMIC DNA]</scope>
</reference>
<dbReference type="GO" id="GO:0006390">
    <property type="term" value="P:mitochondrial transcription"/>
    <property type="evidence" value="ECO:0007669"/>
    <property type="project" value="TreeGrafter"/>
</dbReference>
<protein>
    <recommendedName>
        <fullName evidence="2">DNA-directed RNA polymerase</fullName>
        <ecNumber evidence="2">2.7.7.6</ecNumber>
    </recommendedName>
</protein>
<evidence type="ECO:0000259" key="8">
    <source>
        <dbReference type="Pfam" id="PF00940"/>
    </source>
</evidence>
<dbReference type="EC" id="2.7.7.6" evidence="2"/>
<comment type="catalytic activity">
    <reaction evidence="7">
        <text>RNA(n) + a ribonucleoside 5'-triphosphate = RNA(n+1) + diphosphate</text>
        <dbReference type="Rhea" id="RHEA:21248"/>
        <dbReference type="Rhea" id="RHEA-COMP:14527"/>
        <dbReference type="Rhea" id="RHEA-COMP:17342"/>
        <dbReference type="ChEBI" id="CHEBI:33019"/>
        <dbReference type="ChEBI" id="CHEBI:61557"/>
        <dbReference type="ChEBI" id="CHEBI:140395"/>
        <dbReference type="EC" id="2.7.7.6"/>
    </reaction>
</comment>
<name>A0A6V7TI60_MELEN</name>
<dbReference type="GO" id="GO:0034245">
    <property type="term" value="C:mitochondrial DNA-directed RNA polymerase complex"/>
    <property type="evidence" value="ECO:0007669"/>
    <property type="project" value="TreeGrafter"/>
</dbReference>
<evidence type="ECO:0000256" key="1">
    <source>
        <dbReference type="ARBA" id="ARBA00009493"/>
    </source>
</evidence>